<dbReference type="SUPFAM" id="SSF52540">
    <property type="entry name" value="P-loop containing nucleoside triphosphate hydrolases"/>
    <property type="match status" value="2"/>
</dbReference>
<dbReference type="SMART" id="SM00382">
    <property type="entry name" value="AAA"/>
    <property type="match status" value="2"/>
</dbReference>
<dbReference type="InterPro" id="IPR003959">
    <property type="entry name" value="ATPase_AAA_core"/>
</dbReference>
<protein>
    <submittedName>
        <fullName evidence="8">ATP-dependent Clp protease ATP-binding subunit ClpB</fullName>
    </submittedName>
</protein>
<dbReference type="Proteomes" id="UP001236559">
    <property type="component" value="Unassembled WGS sequence"/>
</dbReference>
<evidence type="ECO:0000259" key="7">
    <source>
        <dbReference type="PROSITE" id="PS51903"/>
    </source>
</evidence>
<dbReference type="Pfam" id="PF00004">
    <property type="entry name" value="AAA"/>
    <property type="match status" value="1"/>
</dbReference>
<dbReference type="InterPro" id="IPR050130">
    <property type="entry name" value="ClpA_ClpB"/>
</dbReference>
<dbReference type="SMART" id="SM01086">
    <property type="entry name" value="ClpB_D2-small"/>
    <property type="match status" value="1"/>
</dbReference>
<dbReference type="InterPro" id="IPR041546">
    <property type="entry name" value="ClpA/ClpB_AAA_lid"/>
</dbReference>
<keyword evidence="8" id="KW-0378">Hydrolase</keyword>
<dbReference type="Gene3D" id="3.40.50.300">
    <property type="entry name" value="P-loop containing nucleotide triphosphate hydrolases"/>
    <property type="match status" value="3"/>
</dbReference>
<dbReference type="Pfam" id="PF02861">
    <property type="entry name" value="Clp_N"/>
    <property type="match status" value="1"/>
</dbReference>
<organism evidence="8 9">
    <name type="scientific">Peptoniphilus koenoeneniae</name>
    <dbReference type="NCBI Taxonomy" id="507751"/>
    <lineage>
        <taxon>Bacteria</taxon>
        <taxon>Bacillati</taxon>
        <taxon>Bacillota</taxon>
        <taxon>Tissierellia</taxon>
        <taxon>Tissierellales</taxon>
        <taxon>Peptoniphilaceae</taxon>
        <taxon>Peptoniphilus</taxon>
    </lineage>
</organism>
<evidence type="ECO:0000256" key="4">
    <source>
        <dbReference type="ARBA" id="ARBA00023186"/>
    </source>
</evidence>
<gene>
    <name evidence="8" type="ORF">J2S72_000668</name>
</gene>
<dbReference type="RefSeq" id="WP_307494975.1">
    <property type="nucleotide sequence ID" value="NZ_JAUSTN010000003.1"/>
</dbReference>
<keyword evidence="4" id="KW-0143">Chaperone</keyword>
<keyword evidence="8" id="KW-0645">Protease</keyword>
<name>A0ABU0ATQ1_9FIRM</name>
<dbReference type="PRINTS" id="PR00300">
    <property type="entry name" value="CLPPROTEASEA"/>
</dbReference>
<dbReference type="SUPFAM" id="SSF81923">
    <property type="entry name" value="Double Clp-N motif"/>
    <property type="match status" value="1"/>
</dbReference>
<evidence type="ECO:0000256" key="6">
    <source>
        <dbReference type="SAM" id="Coils"/>
    </source>
</evidence>
<evidence type="ECO:0000313" key="9">
    <source>
        <dbReference type="Proteomes" id="UP001236559"/>
    </source>
</evidence>
<feature type="domain" description="Clp R" evidence="7">
    <location>
        <begin position="3"/>
        <end position="146"/>
    </location>
</feature>
<sequence length="824" mass="93611">MNAEKFSQLVVQVFKDAQNIAIRYENAEVTDLHLTLAILRNKGTDLLKTLSKMGVNLLEFENKITEAIEKLRSSKGLTNLYYSRPYQRIIINSEEIARNMYESYVRLPQLFLAILREDKTSSQAIAKDFGIDYISLRNELMKKFTDVDADGLSEEQIKVLSKYGRNLTLEAKEGKLDPIIGRDEETLSLIRILSRRIKNNPVLIGEAGVGKTAIVEGLVQRIAKNDVPTLLRDKIVFSLDMASLIAGAKFRGDFEERFKKLLEIIKESQGKIILFIDEIHNIIGSGSTSGSLDTSNILKPMLARGEILTIGATTIDEYRKFIEKDRALERRFQKVLIEEPSEEASISILRGVKNKYESHHKVKITDSAIVSAVKLSKRYLTERFLPDKAIDLIDEASALLRMSIDSMPSELDEMNRKITRLELEKASLSREEDKLTKNRLKIIEENLKILNEEYNNKKDLWQKEVDRLNDISDLKMGLDILNENLESAIGNRDFEKVGKYEKEIEDRKEKLKKYEIEKPYYPINFEVGEEEIKGVLSRLTGIALSTLNEKEIDRIKKLKENVKSHFVGQEEAVDGIIKAIIRSKSGLLNKEDPIGAFLLKGPSGTGKSYIGKVLADQLFDEKSLLTFEMSEFTDKSSVTKLIGAPPGYVGHEAGGILTEAVRTKPYSVLLFEDIEVADREVLGIIIQIIEDGKITDNKGKLIDFKNTLVLLTSSSEIENKEILNHVDEVYNFKSFTLEETEKILTLNLRELKKDLIERGVELTWDDLNTKKLAKELMSEDFGARIVKRFIENEIVTQISLLSLEGKLKPDSKLIIDEEGKVQII</sequence>
<dbReference type="GO" id="GO:0005524">
    <property type="term" value="F:ATP binding"/>
    <property type="evidence" value="ECO:0007669"/>
    <property type="project" value="UniProtKB-KW"/>
</dbReference>
<dbReference type="Pfam" id="PF07724">
    <property type="entry name" value="AAA_2"/>
    <property type="match status" value="1"/>
</dbReference>
<dbReference type="InterPro" id="IPR027417">
    <property type="entry name" value="P-loop_NTPase"/>
</dbReference>
<dbReference type="GO" id="GO:0006508">
    <property type="term" value="P:proteolysis"/>
    <property type="evidence" value="ECO:0007669"/>
    <property type="project" value="UniProtKB-KW"/>
</dbReference>
<keyword evidence="9" id="KW-1185">Reference proteome</keyword>
<dbReference type="PANTHER" id="PTHR11638">
    <property type="entry name" value="ATP-DEPENDENT CLP PROTEASE"/>
    <property type="match status" value="1"/>
</dbReference>
<evidence type="ECO:0000256" key="1">
    <source>
        <dbReference type="ARBA" id="ARBA00022737"/>
    </source>
</evidence>
<dbReference type="CDD" id="cd00009">
    <property type="entry name" value="AAA"/>
    <property type="match status" value="1"/>
</dbReference>
<dbReference type="InterPro" id="IPR003593">
    <property type="entry name" value="AAA+_ATPase"/>
</dbReference>
<dbReference type="InterPro" id="IPR036628">
    <property type="entry name" value="Clp_N_dom_sf"/>
</dbReference>
<dbReference type="GO" id="GO:0008233">
    <property type="term" value="F:peptidase activity"/>
    <property type="evidence" value="ECO:0007669"/>
    <property type="project" value="UniProtKB-KW"/>
</dbReference>
<dbReference type="PANTHER" id="PTHR11638:SF18">
    <property type="entry name" value="HEAT SHOCK PROTEIN 104"/>
    <property type="match status" value="1"/>
</dbReference>
<dbReference type="Pfam" id="PF17871">
    <property type="entry name" value="AAA_lid_9"/>
    <property type="match status" value="1"/>
</dbReference>
<comment type="caution">
    <text evidence="8">The sequence shown here is derived from an EMBL/GenBank/DDBJ whole genome shotgun (WGS) entry which is preliminary data.</text>
</comment>
<dbReference type="CDD" id="cd19499">
    <property type="entry name" value="RecA-like_ClpB_Hsp104-like"/>
    <property type="match status" value="1"/>
</dbReference>
<dbReference type="EMBL" id="JAUSTN010000003">
    <property type="protein sequence ID" value="MDQ0274651.1"/>
    <property type="molecule type" value="Genomic_DNA"/>
</dbReference>
<feature type="coiled-coil region" evidence="6">
    <location>
        <begin position="404"/>
        <end position="471"/>
    </location>
</feature>
<evidence type="ECO:0000256" key="5">
    <source>
        <dbReference type="PROSITE-ProRule" id="PRU01251"/>
    </source>
</evidence>
<keyword evidence="6" id="KW-0175">Coiled coil</keyword>
<dbReference type="Gene3D" id="1.10.1780.10">
    <property type="entry name" value="Clp, N-terminal domain"/>
    <property type="match status" value="1"/>
</dbReference>
<evidence type="ECO:0000256" key="3">
    <source>
        <dbReference type="ARBA" id="ARBA00022840"/>
    </source>
</evidence>
<evidence type="ECO:0000256" key="2">
    <source>
        <dbReference type="ARBA" id="ARBA00022741"/>
    </source>
</evidence>
<dbReference type="InterPro" id="IPR001270">
    <property type="entry name" value="ClpA/B"/>
</dbReference>
<dbReference type="InterPro" id="IPR019489">
    <property type="entry name" value="Clp_ATPase_C"/>
</dbReference>
<accession>A0ABU0ATQ1</accession>
<keyword evidence="3 8" id="KW-0067">ATP-binding</keyword>
<evidence type="ECO:0000313" key="8">
    <source>
        <dbReference type="EMBL" id="MDQ0274651.1"/>
    </source>
</evidence>
<proteinExistence type="predicted"/>
<dbReference type="InterPro" id="IPR004176">
    <property type="entry name" value="Clp_R_N"/>
</dbReference>
<keyword evidence="1 5" id="KW-0677">Repeat</keyword>
<keyword evidence="2" id="KW-0547">Nucleotide-binding</keyword>
<reference evidence="8 9" key="1">
    <citation type="submission" date="2023-07" db="EMBL/GenBank/DDBJ databases">
        <title>Genomic Encyclopedia of Type Strains, Phase IV (KMG-IV): sequencing the most valuable type-strain genomes for metagenomic binning, comparative biology and taxonomic classification.</title>
        <authorList>
            <person name="Goeker M."/>
        </authorList>
    </citation>
    <scope>NUCLEOTIDE SEQUENCE [LARGE SCALE GENOMIC DNA]</scope>
    <source>
        <strain evidence="8 9">DSM 22616</strain>
    </source>
</reference>
<dbReference type="Pfam" id="PF10431">
    <property type="entry name" value="ClpB_D2-small"/>
    <property type="match status" value="1"/>
</dbReference>
<dbReference type="PROSITE" id="PS51903">
    <property type="entry name" value="CLP_R"/>
    <property type="match status" value="1"/>
</dbReference>